<evidence type="ECO:0000256" key="1">
    <source>
        <dbReference type="SAM" id="MobiDB-lite"/>
    </source>
</evidence>
<dbReference type="Proteomes" id="UP000886998">
    <property type="component" value="Unassembled WGS sequence"/>
</dbReference>
<reference evidence="2" key="1">
    <citation type="submission" date="2020-08" db="EMBL/GenBank/DDBJ databases">
        <title>Multicomponent nature underlies the extraordinary mechanical properties of spider dragline silk.</title>
        <authorList>
            <person name="Kono N."/>
            <person name="Nakamura H."/>
            <person name="Mori M."/>
            <person name="Yoshida Y."/>
            <person name="Ohtoshi R."/>
            <person name="Malay A.D."/>
            <person name="Moran D.A.P."/>
            <person name="Tomita M."/>
            <person name="Numata K."/>
            <person name="Arakawa K."/>
        </authorList>
    </citation>
    <scope>NUCLEOTIDE SEQUENCE</scope>
</reference>
<evidence type="ECO:0000313" key="2">
    <source>
        <dbReference type="EMBL" id="GFY44704.1"/>
    </source>
</evidence>
<sequence length="118" mass="13958">MSRNFENFEREKSRVRQERSKAPHTAKDPRENKPPEETRPEEFCLCQIGFQWLFLEDPALFLLDAPRPPMEMPWRFGFPPFHLPPSRKVGQESPLSRFFMLQPSSAVKSNQKIENSIR</sequence>
<evidence type="ECO:0000313" key="3">
    <source>
        <dbReference type="Proteomes" id="UP000886998"/>
    </source>
</evidence>
<dbReference type="EMBL" id="BMAV01004379">
    <property type="protein sequence ID" value="GFY44704.1"/>
    <property type="molecule type" value="Genomic_DNA"/>
</dbReference>
<comment type="caution">
    <text evidence="2">The sequence shown here is derived from an EMBL/GenBank/DDBJ whole genome shotgun (WGS) entry which is preliminary data.</text>
</comment>
<proteinExistence type="predicted"/>
<organism evidence="2 3">
    <name type="scientific">Trichonephila inaurata madagascariensis</name>
    <dbReference type="NCBI Taxonomy" id="2747483"/>
    <lineage>
        <taxon>Eukaryota</taxon>
        <taxon>Metazoa</taxon>
        <taxon>Ecdysozoa</taxon>
        <taxon>Arthropoda</taxon>
        <taxon>Chelicerata</taxon>
        <taxon>Arachnida</taxon>
        <taxon>Araneae</taxon>
        <taxon>Araneomorphae</taxon>
        <taxon>Entelegynae</taxon>
        <taxon>Araneoidea</taxon>
        <taxon>Nephilidae</taxon>
        <taxon>Trichonephila</taxon>
        <taxon>Trichonephila inaurata</taxon>
    </lineage>
</organism>
<gene>
    <name evidence="2" type="ORF">TNIN_439981</name>
</gene>
<name>A0A8X7BWP8_9ARAC</name>
<feature type="region of interest" description="Disordered" evidence="1">
    <location>
        <begin position="1"/>
        <end position="39"/>
    </location>
</feature>
<accession>A0A8X7BWP8</accession>
<dbReference type="AlphaFoldDB" id="A0A8X7BWP8"/>
<keyword evidence="3" id="KW-1185">Reference proteome</keyword>
<protein>
    <submittedName>
        <fullName evidence="2">Uncharacterized protein</fullName>
    </submittedName>
</protein>